<accession>A0A835LGE6</accession>
<organism evidence="4 5">
    <name type="scientific">Coptis chinensis</name>
    <dbReference type="NCBI Taxonomy" id="261450"/>
    <lineage>
        <taxon>Eukaryota</taxon>
        <taxon>Viridiplantae</taxon>
        <taxon>Streptophyta</taxon>
        <taxon>Embryophyta</taxon>
        <taxon>Tracheophyta</taxon>
        <taxon>Spermatophyta</taxon>
        <taxon>Magnoliopsida</taxon>
        <taxon>Ranunculales</taxon>
        <taxon>Ranunculaceae</taxon>
        <taxon>Coptidoideae</taxon>
        <taxon>Coptis</taxon>
    </lineage>
</organism>
<feature type="repeat" description="PPR" evidence="2">
    <location>
        <begin position="126"/>
        <end position="160"/>
    </location>
</feature>
<sequence length="434" mass="48258">MLECYAGNGDGDSLHRFFYGMLIRDVVSWNTMIAFYVQVGDFKGAVEMFRKMQDNGETPNRVTLVSVLSAVACLGALAQGRWIHGYIDRNGIELDENLGSALINMYAKCGCLEGAVQAFDETRKKSVDTWNAMISGLAANGQSLEAVDYFSRMESASIRPNAITFSGVLNACSHGGLVEDGSRYFKKMTDAYGFKPDIAHYGCMVDLFGRAGLFDEAEEIISSMPMKPDAAMWKALLGGCRIHRNLELGEKAGKELIDLAPDDHASYVLLSNIYAMANNWSGVHEVRTAMWDRGIKKPPGCSSIELDGVVHEFVVGDAAHSQKKDIYIMLDEMAKKLKVAGYKPKTQEVLLDIDEEEVKQSSLGHHSEKLAVAFGFISTSPRTTIRVLKNLRVCTDCHSVMKLLSKSYNRDIIIRDSNRYHHFRDGSCSCMDYW</sequence>
<dbReference type="GO" id="GO:0009451">
    <property type="term" value="P:RNA modification"/>
    <property type="evidence" value="ECO:0007669"/>
    <property type="project" value="InterPro"/>
</dbReference>
<name>A0A835LGE6_9MAGN</name>
<dbReference type="Pfam" id="PF14432">
    <property type="entry name" value="DYW_deaminase"/>
    <property type="match status" value="1"/>
</dbReference>
<protein>
    <recommendedName>
        <fullName evidence="3">DYW domain-containing protein</fullName>
    </recommendedName>
</protein>
<reference evidence="4 5" key="1">
    <citation type="submission" date="2020-10" db="EMBL/GenBank/DDBJ databases">
        <title>The Coptis chinensis genome and diversification of protoberbering-type alkaloids.</title>
        <authorList>
            <person name="Wang B."/>
            <person name="Shu S."/>
            <person name="Song C."/>
            <person name="Liu Y."/>
        </authorList>
    </citation>
    <scope>NUCLEOTIDE SEQUENCE [LARGE SCALE GENOMIC DNA]</scope>
    <source>
        <strain evidence="4">HL-2020</strain>
        <tissue evidence="4">Leaf</tissue>
    </source>
</reference>
<evidence type="ECO:0000313" key="5">
    <source>
        <dbReference type="Proteomes" id="UP000631114"/>
    </source>
</evidence>
<dbReference type="GO" id="GO:0008270">
    <property type="term" value="F:zinc ion binding"/>
    <property type="evidence" value="ECO:0007669"/>
    <property type="project" value="InterPro"/>
</dbReference>
<feature type="domain" description="DYW" evidence="3">
    <location>
        <begin position="341"/>
        <end position="434"/>
    </location>
</feature>
<evidence type="ECO:0000256" key="1">
    <source>
        <dbReference type="ARBA" id="ARBA00022737"/>
    </source>
</evidence>
<dbReference type="OrthoDB" id="330671at2759"/>
<dbReference type="EMBL" id="JADFTS010000008">
    <property type="protein sequence ID" value="KAF9593770.1"/>
    <property type="molecule type" value="Genomic_DNA"/>
</dbReference>
<dbReference type="Pfam" id="PF13041">
    <property type="entry name" value="PPR_2"/>
    <property type="match status" value="2"/>
</dbReference>
<keyword evidence="1" id="KW-0677">Repeat</keyword>
<proteinExistence type="predicted"/>
<dbReference type="GO" id="GO:0003723">
    <property type="term" value="F:RNA binding"/>
    <property type="evidence" value="ECO:0007669"/>
    <property type="project" value="InterPro"/>
</dbReference>
<dbReference type="Gene3D" id="1.25.40.10">
    <property type="entry name" value="Tetratricopeptide repeat domain"/>
    <property type="match status" value="2"/>
</dbReference>
<evidence type="ECO:0000259" key="3">
    <source>
        <dbReference type="Pfam" id="PF14432"/>
    </source>
</evidence>
<dbReference type="Pfam" id="PF01535">
    <property type="entry name" value="PPR"/>
    <property type="match status" value="2"/>
</dbReference>
<dbReference type="AlphaFoldDB" id="A0A835LGE6"/>
<evidence type="ECO:0000256" key="2">
    <source>
        <dbReference type="PROSITE-ProRule" id="PRU00708"/>
    </source>
</evidence>
<keyword evidence="5" id="KW-1185">Reference proteome</keyword>
<dbReference type="PROSITE" id="PS51375">
    <property type="entry name" value="PPR"/>
    <property type="match status" value="2"/>
</dbReference>
<dbReference type="PANTHER" id="PTHR47926">
    <property type="entry name" value="PENTATRICOPEPTIDE REPEAT-CONTAINING PROTEIN"/>
    <property type="match status" value="1"/>
</dbReference>
<dbReference type="InterPro" id="IPR046960">
    <property type="entry name" value="PPR_At4g14850-like_plant"/>
</dbReference>
<evidence type="ECO:0000313" key="4">
    <source>
        <dbReference type="EMBL" id="KAF9593770.1"/>
    </source>
</evidence>
<feature type="repeat" description="PPR" evidence="2">
    <location>
        <begin position="25"/>
        <end position="59"/>
    </location>
</feature>
<dbReference type="FunFam" id="1.25.40.10:FF:001050">
    <property type="entry name" value="Pentatricopeptide repeat-containing protein At2g33760"/>
    <property type="match status" value="1"/>
</dbReference>
<comment type="caution">
    <text evidence="4">The sequence shown here is derived from an EMBL/GenBank/DDBJ whole genome shotgun (WGS) entry which is preliminary data.</text>
</comment>
<dbReference type="InterPro" id="IPR046848">
    <property type="entry name" value="E_motif"/>
</dbReference>
<dbReference type="InterPro" id="IPR002885">
    <property type="entry name" value="PPR_rpt"/>
</dbReference>
<dbReference type="Proteomes" id="UP000631114">
    <property type="component" value="Unassembled WGS sequence"/>
</dbReference>
<dbReference type="InterPro" id="IPR011990">
    <property type="entry name" value="TPR-like_helical_dom_sf"/>
</dbReference>
<dbReference type="PANTHER" id="PTHR47926:SF384">
    <property type="entry name" value="DYW DOMAIN-CONTAINING PROTEIN"/>
    <property type="match status" value="1"/>
</dbReference>
<dbReference type="FunFam" id="1.25.40.10:FF:000231">
    <property type="entry name" value="Pentatricopeptide repeat-containing protein chloroplastic"/>
    <property type="match status" value="1"/>
</dbReference>
<gene>
    <name evidence="4" type="ORF">IFM89_025395</name>
</gene>
<dbReference type="InterPro" id="IPR032867">
    <property type="entry name" value="DYW_dom"/>
</dbReference>
<dbReference type="GO" id="GO:0031425">
    <property type="term" value="P:chloroplast RNA processing"/>
    <property type="evidence" value="ECO:0007669"/>
    <property type="project" value="UniProtKB-ARBA"/>
</dbReference>
<dbReference type="Pfam" id="PF20431">
    <property type="entry name" value="E_motif"/>
    <property type="match status" value="1"/>
</dbReference>
<dbReference type="NCBIfam" id="TIGR00756">
    <property type="entry name" value="PPR"/>
    <property type="match status" value="3"/>
</dbReference>